<proteinExistence type="predicted"/>
<evidence type="ECO:0000256" key="1">
    <source>
        <dbReference type="SAM" id="MobiDB-lite"/>
    </source>
</evidence>
<evidence type="ECO:0000313" key="2">
    <source>
        <dbReference type="EMBL" id="BCE73910.1"/>
    </source>
</evidence>
<sequence>MSFATGTPISDTNPLPTRAAGQRLDDTGQLISPDNYTQNLTYNADGTLATVWFTDGVNTWTQTNTWTNGNLTKISNWVRS</sequence>
<gene>
    <name evidence="2" type="ORF">XF8B_40210</name>
</gene>
<accession>A0A810BE95</accession>
<protein>
    <submittedName>
        <fullName evidence="2">Uncharacterized protein</fullName>
    </submittedName>
</protein>
<dbReference type="EMBL" id="AP023097">
    <property type="protein sequence ID" value="BCE73910.1"/>
    <property type="molecule type" value="Genomic_DNA"/>
</dbReference>
<feature type="region of interest" description="Disordered" evidence="1">
    <location>
        <begin position="1"/>
        <end position="21"/>
    </location>
</feature>
<organism evidence="2">
    <name type="scientific">Bradyrhizobium diazoefficiens</name>
    <dbReference type="NCBI Taxonomy" id="1355477"/>
    <lineage>
        <taxon>Bacteria</taxon>
        <taxon>Pseudomonadati</taxon>
        <taxon>Pseudomonadota</taxon>
        <taxon>Alphaproteobacteria</taxon>
        <taxon>Hyphomicrobiales</taxon>
        <taxon>Nitrobacteraceae</taxon>
        <taxon>Bradyrhizobium</taxon>
    </lineage>
</organism>
<reference evidence="2" key="1">
    <citation type="submission" date="2020-05" db="EMBL/GenBank/DDBJ databases">
        <title>Complete genome sequence of Bradyrhizobium diazoefficiens XF8 isolated from soybean nodule.</title>
        <authorList>
            <person name="Noda R."/>
            <person name="Kakizaki K."/>
            <person name="Minamisawa K."/>
        </authorList>
    </citation>
    <scope>NUCLEOTIDE SEQUENCE</scope>
    <source>
        <strain evidence="2">XF8</strain>
    </source>
</reference>
<dbReference type="AlphaFoldDB" id="A0A810BE95"/>
<name>A0A810BE95_9BRAD</name>
<feature type="compositionally biased region" description="Polar residues" evidence="1">
    <location>
        <begin position="1"/>
        <end position="15"/>
    </location>
</feature>